<dbReference type="AlphaFoldDB" id="A0A0F7JMZ0"/>
<feature type="transmembrane region" description="Helical" evidence="1">
    <location>
        <begin position="20"/>
        <end position="38"/>
    </location>
</feature>
<name>A0A0F7JMZ0_9DEIO</name>
<evidence type="ECO:0000313" key="3">
    <source>
        <dbReference type="Proteomes" id="UP000034024"/>
    </source>
</evidence>
<organism evidence="2 3">
    <name type="scientific">Deinococcus soli</name>
    <name type="common">ex Cha et al. 2016</name>
    <dbReference type="NCBI Taxonomy" id="1309411"/>
    <lineage>
        <taxon>Bacteria</taxon>
        <taxon>Thermotogati</taxon>
        <taxon>Deinococcota</taxon>
        <taxon>Deinococci</taxon>
        <taxon>Deinococcales</taxon>
        <taxon>Deinococcaceae</taxon>
        <taxon>Deinococcus</taxon>
    </lineage>
</organism>
<dbReference type="OrthoDB" id="72505at2"/>
<keyword evidence="1" id="KW-1133">Transmembrane helix</keyword>
<keyword evidence="1" id="KW-0812">Transmembrane</keyword>
<gene>
    <name evidence="2" type="ORF">SY84_12755</name>
</gene>
<dbReference type="EMBL" id="CP011389">
    <property type="protein sequence ID" value="AKH17751.1"/>
    <property type="molecule type" value="Genomic_DNA"/>
</dbReference>
<dbReference type="KEGG" id="dch:SY84_12755"/>
<evidence type="ECO:0000256" key="1">
    <source>
        <dbReference type="SAM" id="Phobius"/>
    </source>
</evidence>
<feature type="transmembrane region" description="Helical" evidence="1">
    <location>
        <begin position="44"/>
        <end position="61"/>
    </location>
</feature>
<keyword evidence="3" id="KW-1185">Reference proteome</keyword>
<dbReference type="Proteomes" id="UP000034024">
    <property type="component" value="Chromosome"/>
</dbReference>
<dbReference type="RefSeq" id="WP_046844318.1">
    <property type="nucleotide sequence ID" value="NZ_CP011389.1"/>
</dbReference>
<reference evidence="2 3" key="1">
    <citation type="submission" date="2015-01" db="EMBL/GenBank/DDBJ databases">
        <title>Deinococcus soli/N5/whole genome sequencing.</title>
        <authorList>
            <person name="Kim M.K."/>
            <person name="Srinivasan S."/>
            <person name="Lee J.-J."/>
        </authorList>
    </citation>
    <scope>NUCLEOTIDE SEQUENCE [LARGE SCALE GENOMIC DNA]</scope>
    <source>
        <strain evidence="2 3">N5</strain>
    </source>
</reference>
<evidence type="ECO:0000313" key="2">
    <source>
        <dbReference type="EMBL" id="AKH17751.1"/>
    </source>
</evidence>
<accession>A0A0F7JMZ0</accession>
<dbReference type="PATRIC" id="fig|1309411.5.peg.2588"/>
<protein>
    <submittedName>
        <fullName evidence="2">Uncharacterized protein</fullName>
    </submittedName>
</protein>
<proteinExistence type="predicted"/>
<keyword evidence="1" id="KW-0472">Membrane</keyword>
<sequence length="70" mass="7822">MNTRQGFWADLWAFLLDEALRWIIVAVSVLLAGAGILLLDWPAWTILAVPAVLIGAGLWALNRWGPERPR</sequence>